<dbReference type="Gene3D" id="2.40.128.320">
    <property type="entry name" value="Protein HRI1, N-terminal domain"/>
    <property type="match status" value="1"/>
</dbReference>
<dbReference type="Pfam" id="PF16815">
    <property type="entry name" value="HRI1"/>
    <property type="match status" value="1"/>
</dbReference>
<accession>A0A067T559</accession>
<dbReference type="STRING" id="685588.A0A067T559"/>
<gene>
    <name evidence="1" type="ORF">GALMADRAFT_71257</name>
</gene>
<dbReference type="InterPro" id="IPR043047">
    <property type="entry name" value="Hri1_N_sf"/>
</dbReference>
<proteinExistence type="predicted"/>
<keyword evidence="2" id="KW-1185">Reference proteome</keyword>
<dbReference type="InterPro" id="IPR031818">
    <property type="entry name" value="Hri1"/>
</dbReference>
<reference evidence="2" key="1">
    <citation type="journal article" date="2014" name="Proc. Natl. Acad. Sci. U.S.A.">
        <title>Extensive sampling of basidiomycete genomes demonstrates inadequacy of the white-rot/brown-rot paradigm for wood decay fungi.</title>
        <authorList>
            <person name="Riley R."/>
            <person name="Salamov A.A."/>
            <person name="Brown D.W."/>
            <person name="Nagy L.G."/>
            <person name="Floudas D."/>
            <person name="Held B.W."/>
            <person name="Levasseur A."/>
            <person name="Lombard V."/>
            <person name="Morin E."/>
            <person name="Otillar R."/>
            <person name="Lindquist E.A."/>
            <person name="Sun H."/>
            <person name="LaButti K.M."/>
            <person name="Schmutz J."/>
            <person name="Jabbour D."/>
            <person name="Luo H."/>
            <person name="Baker S.E."/>
            <person name="Pisabarro A.G."/>
            <person name="Walton J.D."/>
            <person name="Blanchette R.A."/>
            <person name="Henrissat B."/>
            <person name="Martin F."/>
            <person name="Cullen D."/>
            <person name="Hibbett D.S."/>
            <person name="Grigoriev I.V."/>
        </authorList>
    </citation>
    <scope>NUCLEOTIDE SEQUENCE [LARGE SCALE GENOMIC DNA]</scope>
    <source>
        <strain evidence="2">CBS 339.88</strain>
    </source>
</reference>
<dbReference type="HOGENOM" id="CLU_060351_0_1_1"/>
<evidence type="ECO:0008006" key="3">
    <source>
        <dbReference type="Google" id="ProtNLM"/>
    </source>
</evidence>
<dbReference type="EMBL" id="KL142384">
    <property type="protein sequence ID" value="KDR74163.1"/>
    <property type="molecule type" value="Genomic_DNA"/>
</dbReference>
<dbReference type="OrthoDB" id="4045395at2759"/>
<protein>
    <recommendedName>
        <fullName evidence="3">Protein HRI1</fullName>
    </recommendedName>
</protein>
<dbReference type="Proteomes" id="UP000027222">
    <property type="component" value="Unassembled WGS sequence"/>
</dbReference>
<evidence type="ECO:0000313" key="1">
    <source>
        <dbReference type="EMBL" id="KDR74163.1"/>
    </source>
</evidence>
<dbReference type="AlphaFoldDB" id="A0A067T559"/>
<name>A0A067T559_GALM3</name>
<sequence length="220" mass="25319">MPPSSYVSVRRSIRWLPGEAMEPTHTIVLTEGKTGAFLDVRFLKDSSDLEWAFAGYRHKISEDTVKFTHHIDSRTLTPLEVKDIGKNISLENGQTLESGEMVNPETGQMTAYEEIWEDIQVVQHEESASTKSNIFIKNIGGTKWQAVVENWQLALGRDQDGVFWAWQAVKVSETGNEEKKVWKVIYSSPAGQRKIVFLPKETEIWRKESVEWNNDFWQFV</sequence>
<evidence type="ECO:0000313" key="2">
    <source>
        <dbReference type="Proteomes" id="UP000027222"/>
    </source>
</evidence>
<organism evidence="1 2">
    <name type="scientific">Galerina marginata (strain CBS 339.88)</name>
    <dbReference type="NCBI Taxonomy" id="685588"/>
    <lineage>
        <taxon>Eukaryota</taxon>
        <taxon>Fungi</taxon>
        <taxon>Dikarya</taxon>
        <taxon>Basidiomycota</taxon>
        <taxon>Agaricomycotina</taxon>
        <taxon>Agaricomycetes</taxon>
        <taxon>Agaricomycetidae</taxon>
        <taxon>Agaricales</taxon>
        <taxon>Agaricineae</taxon>
        <taxon>Strophariaceae</taxon>
        <taxon>Galerina</taxon>
    </lineage>
</organism>